<proteinExistence type="predicted"/>
<dbReference type="AlphaFoldDB" id="J3NGD8"/>
<reference evidence="3" key="1">
    <citation type="submission" date="2010-07" db="EMBL/GenBank/DDBJ databases">
        <title>The genome sequence of Gaeumannomyces graminis var. tritici strain R3-111a-1.</title>
        <authorList>
            <consortium name="The Broad Institute Genome Sequencing Platform"/>
            <person name="Ma L.-J."/>
            <person name="Dead R."/>
            <person name="Young S."/>
            <person name="Zeng Q."/>
            <person name="Koehrsen M."/>
            <person name="Alvarado L."/>
            <person name="Berlin A."/>
            <person name="Chapman S.B."/>
            <person name="Chen Z."/>
            <person name="Freedman E."/>
            <person name="Gellesch M."/>
            <person name="Goldberg J."/>
            <person name="Griggs A."/>
            <person name="Gujja S."/>
            <person name="Heilman E.R."/>
            <person name="Heiman D."/>
            <person name="Hepburn T."/>
            <person name="Howarth C."/>
            <person name="Jen D."/>
            <person name="Larson L."/>
            <person name="Mehta T."/>
            <person name="Neiman D."/>
            <person name="Pearson M."/>
            <person name="Roberts A."/>
            <person name="Saif S."/>
            <person name="Shea T."/>
            <person name="Shenoy N."/>
            <person name="Sisk P."/>
            <person name="Stolte C."/>
            <person name="Sykes S."/>
            <person name="Walk T."/>
            <person name="White J."/>
            <person name="Yandava C."/>
            <person name="Haas B."/>
            <person name="Nusbaum C."/>
            <person name="Birren B."/>
        </authorList>
    </citation>
    <scope>NUCLEOTIDE SEQUENCE [LARGE SCALE GENOMIC DNA]</scope>
    <source>
        <strain evidence="3">R3-111a-1</strain>
    </source>
</reference>
<keyword evidence="3" id="KW-1185">Reference proteome</keyword>
<dbReference type="GeneID" id="20340787"/>
<organism evidence="1">
    <name type="scientific">Gaeumannomyces tritici (strain R3-111a-1)</name>
    <name type="common">Wheat and barley take-all root rot fungus</name>
    <name type="synonym">Gaeumannomyces graminis var. tritici</name>
    <dbReference type="NCBI Taxonomy" id="644352"/>
    <lineage>
        <taxon>Eukaryota</taxon>
        <taxon>Fungi</taxon>
        <taxon>Dikarya</taxon>
        <taxon>Ascomycota</taxon>
        <taxon>Pezizomycotina</taxon>
        <taxon>Sordariomycetes</taxon>
        <taxon>Sordariomycetidae</taxon>
        <taxon>Magnaporthales</taxon>
        <taxon>Magnaporthaceae</taxon>
        <taxon>Gaeumannomyces</taxon>
    </lineage>
</organism>
<accession>J3NGD8</accession>
<evidence type="ECO:0000313" key="2">
    <source>
        <dbReference type="EnsemblFungi" id="EJT80328"/>
    </source>
</evidence>
<name>J3NGD8_GAET3</name>
<reference evidence="2" key="5">
    <citation type="submission" date="2018-04" db="UniProtKB">
        <authorList>
            <consortium name="EnsemblFungi"/>
        </authorList>
    </citation>
    <scope>IDENTIFICATION</scope>
    <source>
        <strain evidence="2">R3-111a-1</strain>
    </source>
</reference>
<dbReference type="VEuPathDB" id="FungiDB:GGTG_00329"/>
<evidence type="ECO:0000313" key="1">
    <source>
        <dbReference type="EMBL" id="EJT80328.1"/>
    </source>
</evidence>
<dbReference type="Proteomes" id="UP000006039">
    <property type="component" value="Unassembled WGS sequence"/>
</dbReference>
<gene>
    <name evidence="2" type="primary">20340787</name>
    <name evidence="1" type="ORF">GGTG_00329</name>
</gene>
<dbReference type="HOGENOM" id="CLU_2333707_0_0_1"/>
<sequence>MFELHRFEVETLTSPIKVVCRNEDRDKQANLGLDIKLLLETKHWPSLFTIAGVSGRVGGLLAASVGQVPDAEQPTRVWSLWSGYFEPEAAPQIKKQAI</sequence>
<reference evidence="2" key="4">
    <citation type="journal article" date="2015" name="G3 (Bethesda)">
        <title>Genome sequences of three phytopathogenic species of the Magnaporthaceae family of fungi.</title>
        <authorList>
            <person name="Okagaki L.H."/>
            <person name="Nunes C.C."/>
            <person name="Sailsbery J."/>
            <person name="Clay B."/>
            <person name="Brown D."/>
            <person name="John T."/>
            <person name="Oh Y."/>
            <person name="Young N."/>
            <person name="Fitzgerald M."/>
            <person name="Haas B.J."/>
            <person name="Zeng Q."/>
            <person name="Young S."/>
            <person name="Adiconis X."/>
            <person name="Fan L."/>
            <person name="Levin J.Z."/>
            <person name="Mitchell T.K."/>
            <person name="Okubara P.A."/>
            <person name="Farman M.L."/>
            <person name="Kohn L.M."/>
            <person name="Birren B."/>
            <person name="Ma L.-J."/>
            <person name="Dean R.A."/>
        </authorList>
    </citation>
    <scope>NUCLEOTIDE SEQUENCE</scope>
    <source>
        <strain evidence="2">R3-111a-1</strain>
    </source>
</reference>
<protein>
    <submittedName>
        <fullName evidence="1 2">Uncharacterized protein</fullName>
    </submittedName>
</protein>
<evidence type="ECO:0000313" key="3">
    <source>
        <dbReference type="Proteomes" id="UP000006039"/>
    </source>
</evidence>
<reference evidence="1" key="3">
    <citation type="submission" date="2010-09" db="EMBL/GenBank/DDBJ databases">
        <title>Annotation of Gaeumannomyces graminis var. tritici R3-111a-1.</title>
        <authorList>
            <consortium name="The Broad Institute Genome Sequencing Platform"/>
            <person name="Ma L.-J."/>
            <person name="Dead R."/>
            <person name="Young S.K."/>
            <person name="Zeng Q."/>
            <person name="Gargeya S."/>
            <person name="Fitzgerald M."/>
            <person name="Haas B."/>
            <person name="Abouelleil A."/>
            <person name="Alvarado L."/>
            <person name="Arachchi H.M."/>
            <person name="Berlin A."/>
            <person name="Brown A."/>
            <person name="Chapman S.B."/>
            <person name="Chen Z."/>
            <person name="Dunbar C."/>
            <person name="Freedman E."/>
            <person name="Gearin G."/>
            <person name="Gellesch M."/>
            <person name="Goldberg J."/>
            <person name="Griggs A."/>
            <person name="Gujja S."/>
            <person name="Heiman D."/>
            <person name="Howarth C."/>
            <person name="Larson L."/>
            <person name="Lui A."/>
            <person name="MacDonald P.J.P."/>
            <person name="Mehta T."/>
            <person name="Montmayeur A."/>
            <person name="Murphy C."/>
            <person name="Neiman D."/>
            <person name="Pearson M."/>
            <person name="Priest M."/>
            <person name="Roberts A."/>
            <person name="Saif S."/>
            <person name="Shea T."/>
            <person name="Shenoy N."/>
            <person name="Sisk P."/>
            <person name="Stolte C."/>
            <person name="Sykes S."/>
            <person name="Yandava C."/>
            <person name="Wortman J."/>
            <person name="Nusbaum C."/>
            <person name="Birren B."/>
        </authorList>
    </citation>
    <scope>NUCLEOTIDE SEQUENCE</scope>
    <source>
        <strain evidence="1">R3-111a-1</strain>
    </source>
</reference>
<dbReference type="EnsemblFungi" id="EJT80328">
    <property type="protein sequence ID" value="EJT80328"/>
    <property type="gene ID" value="GGTG_00329"/>
</dbReference>
<dbReference type="RefSeq" id="XP_009216337.1">
    <property type="nucleotide sequence ID" value="XM_009218073.1"/>
</dbReference>
<dbReference type="EMBL" id="GL385395">
    <property type="protein sequence ID" value="EJT80328.1"/>
    <property type="molecule type" value="Genomic_DNA"/>
</dbReference>
<reference evidence="1" key="2">
    <citation type="submission" date="2010-07" db="EMBL/GenBank/DDBJ databases">
        <authorList>
            <consortium name="The Broad Institute Genome Sequencing Platform"/>
            <consortium name="Broad Institute Genome Sequencing Center for Infectious Disease"/>
            <person name="Ma L.-J."/>
            <person name="Dead R."/>
            <person name="Young S."/>
            <person name="Zeng Q."/>
            <person name="Koehrsen M."/>
            <person name="Alvarado L."/>
            <person name="Berlin A."/>
            <person name="Chapman S.B."/>
            <person name="Chen Z."/>
            <person name="Freedman E."/>
            <person name="Gellesch M."/>
            <person name="Goldberg J."/>
            <person name="Griggs A."/>
            <person name="Gujja S."/>
            <person name="Heilman E.R."/>
            <person name="Heiman D."/>
            <person name="Hepburn T."/>
            <person name="Howarth C."/>
            <person name="Jen D."/>
            <person name="Larson L."/>
            <person name="Mehta T."/>
            <person name="Neiman D."/>
            <person name="Pearson M."/>
            <person name="Roberts A."/>
            <person name="Saif S."/>
            <person name="Shea T."/>
            <person name="Shenoy N."/>
            <person name="Sisk P."/>
            <person name="Stolte C."/>
            <person name="Sykes S."/>
            <person name="Walk T."/>
            <person name="White J."/>
            <person name="Yandava C."/>
            <person name="Haas B."/>
            <person name="Nusbaum C."/>
            <person name="Birren B."/>
        </authorList>
    </citation>
    <scope>NUCLEOTIDE SEQUENCE</scope>
    <source>
        <strain evidence="1">R3-111a-1</strain>
    </source>
</reference>